<protein>
    <submittedName>
        <fullName evidence="3">Uncharacterized protein</fullName>
    </submittedName>
</protein>
<dbReference type="EMBL" id="JAACJJ010000059">
    <property type="protein sequence ID" value="KAF5309483.1"/>
    <property type="molecule type" value="Genomic_DNA"/>
</dbReference>
<name>A0A8H5AR77_9AGAR</name>
<evidence type="ECO:0000256" key="2">
    <source>
        <dbReference type="SAM" id="MobiDB-lite"/>
    </source>
</evidence>
<evidence type="ECO:0000256" key="1">
    <source>
        <dbReference type="SAM" id="Coils"/>
    </source>
</evidence>
<feature type="coiled-coil region" evidence="1">
    <location>
        <begin position="250"/>
        <end position="284"/>
    </location>
</feature>
<keyword evidence="1" id="KW-0175">Coiled coil</keyword>
<feature type="compositionally biased region" description="Low complexity" evidence="2">
    <location>
        <begin position="7"/>
        <end position="18"/>
    </location>
</feature>
<feature type="coiled-coil region" evidence="1">
    <location>
        <begin position="446"/>
        <end position="504"/>
    </location>
</feature>
<feature type="coiled-coil region" evidence="1">
    <location>
        <begin position="181"/>
        <end position="217"/>
    </location>
</feature>
<gene>
    <name evidence="3" type="ORF">D9619_012433</name>
</gene>
<sequence>MESLEPSAADSQIDDSSQPVSKKRKLDHLNASTESPGRSLSCFSEIPPRARAKQQRPRYPHLHSGPPSLSPLPNTPFSTHAGAESASESQTQTAACVAYKLIALSDHEHAVDTKFGLLLQQVRDVQAETERCRAETDRRRVERERELERSFERRRVQREREFEITNAQRDRELERGFSQCEQELQTLFAQREKEMNNQREEEHERRLLEREKEMEKEFGLQVAKVEGELGSVKKELLTEEAKSARTVVELTETQKRCQELGANLEQLTSTRGGLERALKGAMERLLEADQELAGIRKHRDTLLETLSRVVVDEKEEIRTLRKHLQSYDTPASGHTMHIAAHAAAVSDYNYLMAFAPSSCLAAPSYSADDGEPSYTTDPCLSFFWRESSSAISCSGPCDLPLALAGVRAEHIALVQALHAKHESAANKTSELLRRLYLQGFRSDEALRVVEQELVDTRAKLEQVEESQAMLEKGADNMLLERTRLKNLIAAQKGFEQEARRSQRQCTELDAKLVAERKDAVEMQKKLTSELEGTRAAAQGSLEKAKDRKRIFDLLLAAARGETEELREQLEKLNSAVGPQRQHPQPERGSARIHRSTTREPSVPPVEVEPLHGQREATAADLQGDIQISCAVTEGVYGQAICDQTSVLFHACIVIVFTNCVTVPDIDFQRRALRAEAALVRFHFGAGIVSSTLREMLKDLKWPRKVKIEEDNDYADNHDLWDVADAYRGMLDKHSKAVEAVPDKENHYGSVGCPLCPPDTE</sequence>
<evidence type="ECO:0000313" key="4">
    <source>
        <dbReference type="Proteomes" id="UP000567179"/>
    </source>
</evidence>
<dbReference type="AlphaFoldDB" id="A0A8H5AR77"/>
<proteinExistence type="predicted"/>
<organism evidence="3 4">
    <name type="scientific">Psilocybe cf. subviscida</name>
    <dbReference type="NCBI Taxonomy" id="2480587"/>
    <lineage>
        <taxon>Eukaryota</taxon>
        <taxon>Fungi</taxon>
        <taxon>Dikarya</taxon>
        <taxon>Basidiomycota</taxon>
        <taxon>Agaricomycotina</taxon>
        <taxon>Agaricomycetes</taxon>
        <taxon>Agaricomycetidae</taxon>
        <taxon>Agaricales</taxon>
        <taxon>Agaricineae</taxon>
        <taxon>Strophariaceae</taxon>
        <taxon>Psilocybe</taxon>
    </lineage>
</organism>
<feature type="compositionally biased region" description="Basic residues" evidence="2">
    <location>
        <begin position="50"/>
        <end position="61"/>
    </location>
</feature>
<feature type="region of interest" description="Disordered" evidence="2">
    <location>
        <begin position="1"/>
        <end position="89"/>
    </location>
</feature>
<evidence type="ECO:0000313" key="3">
    <source>
        <dbReference type="EMBL" id="KAF5309483.1"/>
    </source>
</evidence>
<keyword evidence="4" id="KW-1185">Reference proteome</keyword>
<dbReference type="Proteomes" id="UP000567179">
    <property type="component" value="Unassembled WGS sequence"/>
</dbReference>
<accession>A0A8H5AR77</accession>
<reference evidence="3 4" key="1">
    <citation type="journal article" date="2020" name="ISME J.">
        <title>Uncovering the hidden diversity of litter-decomposition mechanisms in mushroom-forming fungi.</title>
        <authorList>
            <person name="Floudas D."/>
            <person name="Bentzer J."/>
            <person name="Ahren D."/>
            <person name="Johansson T."/>
            <person name="Persson P."/>
            <person name="Tunlid A."/>
        </authorList>
    </citation>
    <scope>NUCLEOTIDE SEQUENCE [LARGE SCALE GENOMIC DNA]</scope>
    <source>
        <strain evidence="3 4">CBS 101986</strain>
    </source>
</reference>
<feature type="compositionally biased region" description="Polar residues" evidence="2">
    <location>
        <begin position="30"/>
        <end position="42"/>
    </location>
</feature>
<comment type="caution">
    <text evidence="3">The sequence shown here is derived from an EMBL/GenBank/DDBJ whole genome shotgun (WGS) entry which is preliminary data.</text>
</comment>
<feature type="region of interest" description="Disordered" evidence="2">
    <location>
        <begin position="573"/>
        <end position="606"/>
    </location>
</feature>